<evidence type="ECO:0000313" key="3">
    <source>
        <dbReference type="EnsemblMetazoa" id="ASIC019430-PA"/>
    </source>
</evidence>
<dbReference type="PANTHER" id="PTHR31540">
    <property type="entry name" value="CENTROSOMAL PROTEIN OF 131 KDA"/>
    <property type="match status" value="1"/>
</dbReference>
<reference evidence="2 4" key="1">
    <citation type="journal article" date="2014" name="BMC Genomics">
        <title>Genome sequence of Anopheles sinensis provides insight into genetics basis of mosquito competence for malaria parasites.</title>
        <authorList>
            <person name="Zhou D."/>
            <person name="Zhang D."/>
            <person name="Ding G."/>
            <person name="Shi L."/>
            <person name="Hou Q."/>
            <person name="Ye Y."/>
            <person name="Xu Y."/>
            <person name="Zhou H."/>
            <person name="Xiong C."/>
            <person name="Li S."/>
            <person name="Yu J."/>
            <person name="Hong S."/>
            <person name="Yu X."/>
            <person name="Zou P."/>
            <person name="Chen C."/>
            <person name="Chang X."/>
            <person name="Wang W."/>
            <person name="Lv Y."/>
            <person name="Sun Y."/>
            <person name="Ma L."/>
            <person name="Shen B."/>
            <person name="Zhu C."/>
        </authorList>
    </citation>
    <scope>NUCLEOTIDE SEQUENCE [LARGE SCALE GENOMIC DNA]</scope>
</reference>
<dbReference type="GO" id="GO:0005929">
    <property type="term" value="C:cilium"/>
    <property type="evidence" value="ECO:0007669"/>
    <property type="project" value="GOC"/>
</dbReference>
<gene>
    <name evidence="2" type="ORF">ZHAS_00019430</name>
</gene>
<organism evidence="2">
    <name type="scientific">Anopheles sinensis</name>
    <name type="common">Mosquito</name>
    <dbReference type="NCBI Taxonomy" id="74873"/>
    <lineage>
        <taxon>Eukaryota</taxon>
        <taxon>Metazoa</taxon>
        <taxon>Ecdysozoa</taxon>
        <taxon>Arthropoda</taxon>
        <taxon>Hexapoda</taxon>
        <taxon>Insecta</taxon>
        <taxon>Pterygota</taxon>
        <taxon>Neoptera</taxon>
        <taxon>Endopterygota</taxon>
        <taxon>Diptera</taxon>
        <taxon>Nematocera</taxon>
        <taxon>Culicoidea</taxon>
        <taxon>Culicidae</taxon>
        <taxon>Anophelinae</taxon>
        <taxon>Anopheles</taxon>
    </lineage>
</organism>
<dbReference type="Proteomes" id="UP000030765">
    <property type="component" value="Unassembled WGS sequence"/>
</dbReference>
<keyword evidence="4" id="KW-1185">Reference proteome</keyword>
<dbReference type="EnsemblMetazoa" id="ASIC019430-RA">
    <property type="protein sequence ID" value="ASIC019430-PA"/>
    <property type="gene ID" value="ASIC019430"/>
</dbReference>
<dbReference type="EMBL" id="KE525351">
    <property type="protein sequence ID" value="KFB51171.1"/>
    <property type="molecule type" value="Genomic_DNA"/>
</dbReference>
<reference evidence="3" key="2">
    <citation type="submission" date="2020-05" db="UniProtKB">
        <authorList>
            <consortium name="EnsemblMetazoa"/>
        </authorList>
    </citation>
    <scope>IDENTIFICATION</scope>
</reference>
<accession>A0A084WLS7</accession>
<dbReference type="GO" id="GO:0010824">
    <property type="term" value="P:regulation of centrosome duplication"/>
    <property type="evidence" value="ECO:0007669"/>
    <property type="project" value="TreeGrafter"/>
</dbReference>
<evidence type="ECO:0000313" key="2">
    <source>
        <dbReference type="EMBL" id="KFB51171.1"/>
    </source>
</evidence>
<dbReference type="GO" id="GO:0035735">
    <property type="term" value="P:intraciliary transport involved in cilium assembly"/>
    <property type="evidence" value="ECO:0007669"/>
    <property type="project" value="InterPro"/>
</dbReference>
<feature type="coiled-coil region" evidence="1">
    <location>
        <begin position="12"/>
        <end position="104"/>
    </location>
</feature>
<proteinExistence type="predicted"/>
<dbReference type="VEuPathDB" id="VectorBase:ASIC019430"/>
<dbReference type="OrthoDB" id="197735at2759"/>
<protein>
    <submittedName>
        <fullName evidence="2 3">Autotransporter adhesin</fullName>
    </submittedName>
</protein>
<dbReference type="VEuPathDB" id="VectorBase:ASIS023160"/>
<keyword evidence="1" id="KW-0175">Coiled coil</keyword>
<dbReference type="PANTHER" id="PTHR31540:SF1">
    <property type="entry name" value="CENTROSOMAL PROTEIN OF 131 KDA"/>
    <property type="match status" value="1"/>
</dbReference>
<sequence length="122" mass="14499">MKQKYQDSRVKQAEAEATIQNMKATAKQTELQLSHAKKLCDDLLREKETMREEARREVQKDMANMQREREREIERIYCRVQQAIDKKDATIATLQKEIAGLKERCLKQDAVIRQQRIDYCIK</sequence>
<evidence type="ECO:0000313" key="4">
    <source>
        <dbReference type="Proteomes" id="UP000030765"/>
    </source>
</evidence>
<dbReference type="EMBL" id="ATLV01024274">
    <property type="status" value="NOT_ANNOTATED_CDS"/>
    <property type="molecule type" value="Genomic_DNA"/>
</dbReference>
<dbReference type="AlphaFoldDB" id="A0A084WLS7"/>
<name>A0A084WLS7_ANOSI</name>
<evidence type="ECO:0000256" key="1">
    <source>
        <dbReference type="SAM" id="Coils"/>
    </source>
</evidence>
<dbReference type="GO" id="GO:0034451">
    <property type="term" value="C:centriolar satellite"/>
    <property type="evidence" value="ECO:0007669"/>
    <property type="project" value="TreeGrafter"/>
</dbReference>
<dbReference type="InterPro" id="IPR030465">
    <property type="entry name" value="CEP131"/>
</dbReference>